<keyword evidence="1" id="KW-0812">Transmembrane</keyword>
<reference evidence="3" key="2">
    <citation type="submission" date="2025-09" db="UniProtKB">
        <authorList>
            <consortium name="Ensembl"/>
        </authorList>
    </citation>
    <scope>IDENTIFICATION</scope>
</reference>
<evidence type="ECO:0000313" key="3">
    <source>
        <dbReference type="Ensembl" id="ENSNNAP00000026813.1"/>
    </source>
</evidence>
<name>A0A8C7E6B3_NAJNA</name>
<accession>A0A8C7E6B3</accession>
<evidence type="ECO:0000259" key="2">
    <source>
        <dbReference type="Pfam" id="PF01553"/>
    </source>
</evidence>
<dbReference type="Ensembl" id="ENSNNAT00000028098.1">
    <property type="protein sequence ID" value="ENSNNAP00000026813.1"/>
    <property type="gene ID" value="ENSNNAG00000017387.1"/>
</dbReference>
<evidence type="ECO:0000256" key="1">
    <source>
        <dbReference type="SAM" id="Phobius"/>
    </source>
</evidence>
<protein>
    <recommendedName>
        <fullName evidence="2">Phospholipid/glycerol acyltransferase domain-containing protein</fullName>
    </recommendedName>
</protein>
<dbReference type="InterPro" id="IPR002123">
    <property type="entry name" value="Plipid/glycerol_acylTrfase"/>
</dbReference>
<evidence type="ECO:0000313" key="4">
    <source>
        <dbReference type="Proteomes" id="UP000694559"/>
    </source>
</evidence>
<dbReference type="AlphaFoldDB" id="A0A8C7E6B3"/>
<feature type="transmembrane region" description="Helical" evidence="1">
    <location>
        <begin position="12"/>
        <end position="30"/>
    </location>
</feature>
<feature type="domain" description="Phospholipid/glycerol acyltransferase" evidence="2">
    <location>
        <begin position="2"/>
        <end position="115"/>
    </location>
</feature>
<dbReference type="GO" id="GO:0016746">
    <property type="term" value="F:acyltransferase activity"/>
    <property type="evidence" value="ECO:0007669"/>
    <property type="project" value="InterPro"/>
</dbReference>
<dbReference type="PANTHER" id="PTHR22753:SF23">
    <property type="entry name" value="TRANSMEMBRANE PROTEIN 68"/>
    <property type="match status" value="1"/>
</dbReference>
<dbReference type="GeneTree" id="ENSGT00390000011782"/>
<dbReference type="Pfam" id="PF01553">
    <property type="entry name" value="Acyltransferase"/>
    <property type="match status" value="1"/>
</dbReference>
<dbReference type="GO" id="GO:0016020">
    <property type="term" value="C:membrane"/>
    <property type="evidence" value="ECO:0007669"/>
    <property type="project" value="TreeGrafter"/>
</dbReference>
<dbReference type="OMA" id="YCTSNIF"/>
<proteinExistence type="predicted"/>
<dbReference type="Proteomes" id="UP000694559">
    <property type="component" value="Unplaced"/>
</dbReference>
<keyword evidence="1" id="KW-1133">Transmembrane helix</keyword>
<keyword evidence="4" id="KW-1185">Reference proteome</keyword>
<reference evidence="3" key="1">
    <citation type="submission" date="2025-08" db="UniProtKB">
        <authorList>
            <consortium name="Ensembl"/>
        </authorList>
    </citation>
    <scope>IDENTIFICATION</scope>
</reference>
<organism evidence="3 4">
    <name type="scientific">Naja naja</name>
    <name type="common">Indian cobra</name>
    <dbReference type="NCBI Taxonomy" id="35670"/>
    <lineage>
        <taxon>Eukaryota</taxon>
        <taxon>Metazoa</taxon>
        <taxon>Chordata</taxon>
        <taxon>Craniata</taxon>
        <taxon>Vertebrata</taxon>
        <taxon>Euteleostomi</taxon>
        <taxon>Lepidosauria</taxon>
        <taxon>Squamata</taxon>
        <taxon>Bifurcata</taxon>
        <taxon>Unidentata</taxon>
        <taxon>Episquamata</taxon>
        <taxon>Toxicofera</taxon>
        <taxon>Serpentes</taxon>
        <taxon>Colubroidea</taxon>
        <taxon>Elapidae</taxon>
        <taxon>Elapinae</taxon>
        <taxon>Naja</taxon>
    </lineage>
</organism>
<dbReference type="OrthoDB" id="44277at2759"/>
<keyword evidence="1" id="KW-0472">Membrane</keyword>
<dbReference type="PANTHER" id="PTHR22753">
    <property type="entry name" value="TRANSMEMBRANE PROTEIN 68"/>
    <property type="match status" value="1"/>
</dbReference>
<sequence length="146" mass="16780">LENLPNGPAVLVYYHGAFPIDYYLFVLRIYRLTGKLIYSVIDHVIFHFPGTSLFLSIHHTGHPTREKCINILKQGHLMGVAPGGVREQNYGNNYYKLIWGKRKGFAQVAIDAKVTQRAIEALRDKHQKIPGSILHALRQRFETRKQ</sequence>